<accession>A0A7K6H265</accession>
<dbReference type="PROSITE" id="PS50268">
    <property type="entry name" value="CADHERIN_2"/>
    <property type="match status" value="1"/>
</dbReference>
<evidence type="ECO:0000256" key="1">
    <source>
        <dbReference type="ARBA" id="ARBA00004167"/>
    </source>
</evidence>
<keyword evidence="2" id="KW-0812">Transmembrane</keyword>
<comment type="caution">
    <text evidence="8">The sequence shown here is derived from an EMBL/GenBank/DDBJ whole genome shotgun (WGS) entry which is preliminary data.</text>
</comment>
<feature type="non-terminal residue" evidence="8">
    <location>
        <position position="1"/>
    </location>
</feature>
<evidence type="ECO:0000256" key="6">
    <source>
        <dbReference type="PROSITE-ProRule" id="PRU00043"/>
    </source>
</evidence>
<dbReference type="GO" id="GO:0005886">
    <property type="term" value="C:plasma membrane"/>
    <property type="evidence" value="ECO:0007669"/>
    <property type="project" value="TreeGrafter"/>
</dbReference>
<evidence type="ECO:0000256" key="5">
    <source>
        <dbReference type="ARBA" id="ARBA00023180"/>
    </source>
</evidence>
<dbReference type="Gene3D" id="2.60.40.60">
    <property type="entry name" value="Cadherins"/>
    <property type="match status" value="1"/>
</dbReference>
<evidence type="ECO:0000256" key="4">
    <source>
        <dbReference type="ARBA" id="ARBA00023136"/>
    </source>
</evidence>
<evidence type="ECO:0000313" key="9">
    <source>
        <dbReference type="Proteomes" id="UP000564407"/>
    </source>
</evidence>
<feature type="non-terminal residue" evidence="8">
    <location>
        <position position="61"/>
    </location>
</feature>
<reference evidence="8 9" key="1">
    <citation type="submission" date="2019-09" db="EMBL/GenBank/DDBJ databases">
        <title>Bird 10,000 Genomes (B10K) Project - Family phase.</title>
        <authorList>
            <person name="Zhang G."/>
        </authorList>
    </citation>
    <scope>NUCLEOTIDE SEQUENCE [LARGE SCALE GENOMIC DNA]</scope>
    <source>
        <strain evidence="8">B10K-DU-029-44</strain>
        <tissue evidence="8">Heart</tissue>
    </source>
</reference>
<protein>
    <submittedName>
        <fullName evidence="8">PCDG4 protein</fullName>
    </submittedName>
</protein>
<keyword evidence="4" id="KW-0472">Membrane</keyword>
<evidence type="ECO:0000256" key="3">
    <source>
        <dbReference type="ARBA" id="ARBA00022989"/>
    </source>
</evidence>
<dbReference type="InterPro" id="IPR050174">
    <property type="entry name" value="Protocadherin/Cadherin-CA"/>
</dbReference>
<evidence type="ECO:0000259" key="7">
    <source>
        <dbReference type="PROSITE" id="PS50268"/>
    </source>
</evidence>
<name>A0A7K6H265_9PASS</name>
<proteinExistence type="predicted"/>
<organism evidence="8 9">
    <name type="scientific">Malurus elegans</name>
    <name type="common">Red-winged fairywren</name>
    <dbReference type="NCBI Taxonomy" id="720584"/>
    <lineage>
        <taxon>Eukaryota</taxon>
        <taxon>Metazoa</taxon>
        <taxon>Chordata</taxon>
        <taxon>Craniata</taxon>
        <taxon>Vertebrata</taxon>
        <taxon>Euteleostomi</taxon>
        <taxon>Archelosauria</taxon>
        <taxon>Archosauria</taxon>
        <taxon>Dinosauria</taxon>
        <taxon>Saurischia</taxon>
        <taxon>Theropoda</taxon>
        <taxon>Coelurosauria</taxon>
        <taxon>Aves</taxon>
        <taxon>Neognathae</taxon>
        <taxon>Neoaves</taxon>
        <taxon>Telluraves</taxon>
        <taxon>Australaves</taxon>
        <taxon>Passeriformes</taxon>
        <taxon>Meliphagoidea</taxon>
        <taxon>Maluridae</taxon>
        <taxon>Malurus</taxon>
    </lineage>
</organism>
<dbReference type="Pfam" id="PF00028">
    <property type="entry name" value="Cadherin"/>
    <property type="match status" value="1"/>
</dbReference>
<sequence length="61" mass="6547">APIFSQEEYIARVLENMPEGSVFLTVQATDQDGGVNGDISYQLSQAVGERDSAFVIDPITG</sequence>
<keyword evidence="9" id="KW-1185">Reference proteome</keyword>
<dbReference type="SUPFAM" id="SSF49313">
    <property type="entry name" value="Cadherin-like"/>
    <property type="match status" value="1"/>
</dbReference>
<evidence type="ECO:0000313" key="8">
    <source>
        <dbReference type="EMBL" id="NWV69680.1"/>
    </source>
</evidence>
<dbReference type="GO" id="GO:0007156">
    <property type="term" value="P:homophilic cell adhesion via plasma membrane adhesion molecules"/>
    <property type="evidence" value="ECO:0007669"/>
    <property type="project" value="InterPro"/>
</dbReference>
<dbReference type="EMBL" id="VZRP01018549">
    <property type="protein sequence ID" value="NWV69680.1"/>
    <property type="molecule type" value="Genomic_DNA"/>
</dbReference>
<comment type="subcellular location">
    <subcellularLocation>
        <location evidence="1">Membrane</location>
        <topology evidence="1">Single-pass membrane protein</topology>
    </subcellularLocation>
</comment>
<dbReference type="PANTHER" id="PTHR24028:SF328">
    <property type="entry name" value="CADHERIN-3"/>
    <property type="match status" value="1"/>
</dbReference>
<dbReference type="GO" id="GO:0005509">
    <property type="term" value="F:calcium ion binding"/>
    <property type="evidence" value="ECO:0007669"/>
    <property type="project" value="UniProtKB-UniRule"/>
</dbReference>
<dbReference type="InterPro" id="IPR002126">
    <property type="entry name" value="Cadherin-like_dom"/>
</dbReference>
<dbReference type="Proteomes" id="UP000564407">
    <property type="component" value="Unassembled WGS sequence"/>
</dbReference>
<gene>
    <name evidence="8" type="primary">Pcdhga4</name>
    <name evidence="8" type="ORF">MALELE_R15444</name>
</gene>
<dbReference type="PANTHER" id="PTHR24028">
    <property type="entry name" value="CADHERIN-87A"/>
    <property type="match status" value="1"/>
</dbReference>
<dbReference type="InterPro" id="IPR015919">
    <property type="entry name" value="Cadherin-like_sf"/>
</dbReference>
<evidence type="ECO:0000256" key="2">
    <source>
        <dbReference type="ARBA" id="ARBA00022692"/>
    </source>
</evidence>
<keyword evidence="6" id="KW-0106">Calcium</keyword>
<dbReference type="CDD" id="cd11304">
    <property type="entry name" value="Cadherin_repeat"/>
    <property type="match status" value="1"/>
</dbReference>
<keyword evidence="5" id="KW-0325">Glycoprotein</keyword>
<feature type="domain" description="Cadherin" evidence="7">
    <location>
        <begin position="5"/>
        <end position="61"/>
    </location>
</feature>
<dbReference type="AlphaFoldDB" id="A0A7K6H265"/>
<keyword evidence="3" id="KW-1133">Transmembrane helix</keyword>